<dbReference type="EMBL" id="QXWK01000005">
    <property type="protein sequence ID" value="NBH60803.1"/>
    <property type="molecule type" value="Genomic_DNA"/>
</dbReference>
<dbReference type="Proteomes" id="UP000446866">
    <property type="component" value="Unassembled WGS sequence"/>
</dbReference>
<accession>A0A845QJ68</accession>
<comment type="caution">
    <text evidence="1">The sequence shown here is derived from an EMBL/GenBank/DDBJ whole genome shotgun (WGS) entry which is preliminary data.</text>
</comment>
<proteinExistence type="predicted"/>
<gene>
    <name evidence="1" type="ORF">D0435_03905</name>
</gene>
<organism evidence="1 2">
    <name type="scientific">Anaerotruncus colihominis</name>
    <dbReference type="NCBI Taxonomy" id="169435"/>
    <lineage>
        <taxon>Bacteria</taxon>
        <taxon>Bacillati</taxon>
        <taxon>Bacillota</taxon>
        <taxon>Clostridia</taxon>
        <taxon>Eubacteriales</taxon>
        <taxon>Oscillospiraceae</taxon>
        <taxon>Anaerotruncus</taxon>
    </lineage>
</organism>
<dbReference type="AlphaFoldDB" id="A0A845QJ68"/>
<sequence length="80" mass="8812">MINFAPVPILGLAAQMKVFDKWRSADIFSIIVSVLIELVQYFETVNGYSDLVVVDIVYIITNTIGGLTGGDIQILSKNHI</sequence>
<protein>
    <submittedName>
        <fullName evidence="1">Uncharacterized protein</fullName>
    </submittedName>
</protein>
<reference evidence="1 2" key="1">
    <citation type="submission" date="2018-08" db="EMBL/GenBank/DDBJ databases">
        <title>Murine metabolic-syndrome-specific gut microbial biobank.</title>
        <authorList>
            <person name="Liu C."/>
        </authorList>
    </citation>
    <scope>NUCLEOTIDE SEQUENCE [LARGE SCALE GENOMIC DNA]</scope>
    <source>
        <strain evidence="1 2">28</strain>
    </source>
</reference>
<evidence type="ECO:0000313" key="1">
    <source>
        <dbReference type="EMBL" id="NBH60803.1"/>
    </source>
</evidence>
<evidence type="ECO:0000313" key="2">
    <source>
        <dbReference type="Proteomes" id="UP000446866"/>
    </source>
</evidence>
<name>A0A845QJ68_9FIRM</name>
<keyword evidence="2" id="KW-1185">Reference proteome</keyword>